<keyword evidence="5" id="KW-0997">Cell inner membrane</keyword>
<dbReference type="SUPFAM" id="SSF74653">
    <property type="entry name" value="TolA/TonB C-terminal domain"/>
    <property type="match status" value="1"/>
</dbReference>
<evidence type="ECO:0000256" key="10">
    <source>
        <dbReference type="SAM" id="SignalP"/>
    </source>
</evidence>
<dbReference type="GO" id="GO:0031992">
    <property type="term" value="F:energy transducer activity"/>
    <property type="evidence" value="ECO:0007669"/>
    <property type="project" value="TreeGrafter"/>
</dbReference>
<feature type="signal peptide" evidence="10">
    <location>
        <begin position="1"/>
        <end position="30"/>
    </location>
</feature>
<evidence type="ECO:0000313" key="13">
    <source>
        <dbReference type="Proteomes" id="UP000190061"/>
    </source>
</evidence>
<keyword evidence="7" id="KW-0653">Protein transport</keyword>
<dbReference type="Pfam" id="PF03544">
    <property type="entry name" value="TonB_C"/>
    <property type="match status" value="1"/>
</dbReference>
<evidence type="ECO:0000256" key="8">
    <source>
        <dbReference type="ARBA" id="ARBA00022989"/>
    </source>
</evidence>
<accession>A0A1T4LU64</accession>
<dbReference type="InterPro" id="IPR051045">
    <property type="entry name" value="TonB-dependent_transducer"/>
</dbReference>
<keyword evidence="8" id="KW-1133">Transmembrane helix</keyword>
<dbReference type="InterPro" id="IPR037682">
    <property type="entry name" value="TonB_C"/>
</dbReference>
<dbReference type="RefSeq" id="WP_078756816.1">
    <property type="nucleotide sequence ID" value="NZ_FUXP01000001.1"/>
</dbReference>
<dbReference type="PANTHER" id="PTHR33446">
    <property type="entry name" value="PROTEIN TONB-RELATED"/>
    <property type="match status" value="1"/>
</dbReference>
<evidence type="ECO:0000259" key="11">
    <source>
        <dbReference type="PROSITE" id="PS52015"/>
    </source>
</evidence>
<evidence type="ECO:0000256" key="7">
    <source>
        <dbReference type="ARBA" id="ARBA00022927"/>
    </source>
</evidence>
<evidence type="ECO:0000256" key="6">
    <source>
        <dbReference type="ARBA" id="ARBA00022692"/>
    </source>
</evidence>
<gene>
    <name evidence="12" type="ORF">SAMN02745674_00161</name>
</gene>
<dbReference type="OrthoDB" id="9792439at2"/>
<dbReference type="Proteomes" id="UP000190061">
    <property type="component" value="Unassembled WGS sequence"/>
</dbReference>
<evidence type="ECO:0000313" key="12">
    <source>
        <dbReference type="EMBL" id="SJZ58270.1"/>
    </source>
</evidence>
<sequence length="141" mass="14675">MSLPTPNTRSTILLSASLATLLLAGCNQEAGDAVPVVMPTQPAAVDTPPPEYPVELACQDVGGTVGLILKIGTDGAPTDIRVENSSGHPQLDSAAAEAVTDWVFRPGTRGGSPVETDLRVPVTFTPPVERPDACFQLEDAR</sequence>
<organism evidence="12 13">
    <name type="scientific">Lysobacter spongiicola DSM 21749</name>
    <dbReference type="NCBI Taxonomy" id="1122188"/>
    <lineage>
        <taxon>Bacteria</taxon>
        <taxon>Pseudomonadati</taxon>
        <taxon>Pseudomonadota</taxon>
        <taxon>Gammaproteobacteria</taxon>
        <taxon>Lysobacterales</taxon>
        <taxon>Lysobacteraceae</taxon>
        <taxon>Novilysobacter</taxon>
    </lineage>
</organism>
<proteinExistence type="inferred from homology"/>
<reference evidence="12 13" key="1">
    <citation type="submission" date="2017-02" db="EMBL/GenBank/DDBJ databases">
        <authorList>
            <person name="Peterson S.W."/>
        </authorList>
    </citation>
    <scope>NUCLEOTIDE SEQUENCE [LARGE SCALE GENOMIC DNA]</scope>
    <source>
        <strain evidence="12 13">DSM 21749</strain>
    </source>
</reference>
<protein>
    <submittedName>
        <fullName evidence="12">Protein TonB</fullName>
    </submittedName>
</protein>
<keyword evidence="13" id="KW-1185">Reference proteome</keyword>
<name>A0A1T4LU64_9GAMM</name>
<dbReference type="InterPro" id="IPR006260">
    <property type="entry name" value="TonB/TolA_C"/>
</dbReference>
<evidence type="ECO:0000256" key="9">
    <source>
        <dbReference type="ARBA" id="ARBA00023136"/>
    </source>
</evidence>
<comment type="similarity">
    <text evidence="2">Belongs to the TonB family.</text>
</comment>
<dbReference type="Gene3D" id="3.30.1150.10">
    <property type="match status" value="1"/>
</dbReference>
<keyword evidence="6" id="KW-0812">Transmembrane</keyword>
<keyword evidence="9" id="KW-0472">Membrane</keyword>
<dbReference type="NCBIfam" id="TIGR01352">
    <property type="entry name" value="tonB_Cterm"/>
    <property type="match status" value="1"/>
</dbReference>
<dbReference type="AlphaFoldDB" id="A0A1T4LU64"/>
<keyword evidence="4" id="KW-1003">Cell membrane</keyword>
<dbReference type="GO" id="GO:0055085">
    <property type="term" value="P:transmembrane transport"/>
    <property type="evidence" value="ECO:0007669"/>
    <property type="project" value="InterPro"/>
</dbReference>
<dbReference type="PROSITE" id="PS52015">
    <property type="entry name" value="TONB_CTD"/>
    <property type="match status" value="1"/>
</dbReference>
<keyword evidence="3" id="KW-0813">Transport</keyword>
<dbReference type="GO" id="GO:0015031">
    <property type="term" value="P:protein transport"/>
    <property type="evidence" value="ECO:0007669"/>
    <property type="project" value="UniProtKB-KW"/>
</dbReference>
<evidence type="ECO:0000256" key="2">
    <source>
        <dbReference type="ARBA" id="ARBA00006555"/>
    </source>
</evidence>
<comment type="subcellular location">
    <subcellularLocation>
        <location evidence="1">Cell inner membrane</location>
        <topology evidence="1">Single-pass membrane protein</topology>
        <orientation evidence="1">Periplasmic side</orientation>
    </subcellularLocation>
</comment>
<dbReference type="GO" id="GO:0098797">
    <property type="term" value="C:plasma membrane protein complex"/>
    <property type="evidence" value="ECO:0007669"/>
    <property type="project" value="TreeGrafter"/>
</dbReference>
<evidence type="ECO:0000256" key="1">
    <source>
        <dbReference type="ARBA" id="ARBA00004383"/>
    </source>
</evidence>
<evidence type="ECO:0000256" key="3">
    <source>
        <dbReference type="ARBA" id="ARBA00022448"/>
    </source>
</evidence>
<evidence type="ECO:0000256" key="5">
    <source>
        <dbReference type="ARBA" id="ARBA00022519"/>
    </source>
</evidence>
<feature type="domain" description="TonB C-terminal" evidence="11">
    <location>
        <begin position="37"/>
        <end position="133"/>
    </location>
</feature>
<dbReference type="EMBL" id="FUXP01000001">
    <property type="protein sequence ID" value="SJZ58270.1"/>
    <property type="molecule type" value="Genomic_DNA"/>
</dbReference>
<keyword evidence="10" id="KW-0732">Signal</keyword>
<feature type="chain" id="PRO_5013318435" evidence="10">
    <location>
        <begin position="31"/>
        <end position="141"/>
    </location>
</feature>
<dbReference type="STRING" id="1122188.SAMN02745674_00161"/>
<dbReference type="PANTHER" id="PTHR33446:SF2">
    <property type="entry name" value="PROTEIN TONB"/>
    <property type="match status" value="1"/>
</dbReference>
<evidence type="ECO:0000256" key="4">
    <source>
        <dbReference type="ARBA" id="ARBA00022475"/>
    </source>
</evidence>